<dbReference type="AlphaFoldDB" id="A0AA39W661"/>
<organism evidence="1 2">
    <name type="scientific">Acer saccharum</name>
    <name type="common">Sugar maple</name>
    <dbReference type="NCBI Taxonomy" id="4024"/>
    <lineage>
        <taxon>Eukaryota</taxon>
        <taxon>Viridiplantae</taxon>
        <taxon>Streptophyta</taxon>
        <taxon>Embryophyta</taxon>
        <taxon>Tracheophyta</taxon>
        <taxon>Spermatophyta</taxon>
        <taxon>Magnoliopsida</taxon>
        <taxon>eudicotyledons</taxon>
        <taxon>Gunneridae</taxon>
        <taxon>Pentapetalae</taxon>
        <taxon>rosids</taxon>
        <taxon>malvids</taxon>
        <taxon>Sapindales</taxon>
        <taxon>Sapindaceae</taxon>
        <taxon>Hippocastanoideae</taxon>
        <taxon>Acereae</taxon>
        <taxon>Acer</taxon>
    </lineage>
</organism>
<reference evidence="1" key="2">
    <citation type="submission" date="2023-06" db="EMBL/GenBank/DDBJ databases">
        <authorList>
            <person name="Swenson N.G."/>
            <person name="Wegrzyn J.L."/>
            <person name="Mcevoy S.L."/>
        </authorList>
    </citation>
    <scope>NUCLEOTIDE SEQUENCE</scope>
    <source>
        <strain evidence="1">NS2018</strain>
        <tissue evidence="1">Leaf</tissue>
    </source>
</reference>
<keyword evidence="2" id="KW-1185">Reference proteome</keyword>
<evidence type="ECO:0000313" key="1">
    <source>
        <dbReference type="EMBL" id="KAK0602831.1"/>
    </source>
</evidence>
<sequence>MMARRKRDVKWMLLEKEAGKKYTLQLLEIGKKDLVDKSTTWTLVDRQLDLRSEEVKIDESVGLGGEVPCSDDRQRWQGGCGLLFLCRSALMEAKLEVSEEGKSAGQ</sequence>
<dbReference type="EMBL" id="JAUESC010000003">
    <property type="protein sequence ID" value="KAK0602831.1"/>
    <property type="molecule type" value="Genomic_DNA"/>
</dbReference>
<comment type="caution">
    <text evidence="1">The sequence shown here is derived from an EMBL/GenBank/DDBJ whole genome shotgun (WGS) entry which is preliminary data.</text>
</comment>
<evidence type="ECO:0000313" key="2">
    <source>
        <dbReference type="Proteomes" id="UP001168877"/>
    </source>
</evidence>
<name>A0AA39W661_ACESA</name>
<gene>
    <name evidence="1" type="ORF">LWI29_037385</name>
</gene>
<reference evidence="1" key="1">
    <citation type="journal article" date="2022" name="Plant J.">
        <title>Strategies of tolerance reflected in two North American maple genomes.</title>
        <authorList>
            <person name="McEvoy S.L."/>
            <person name="Sezen U.U."/>
            <person name="Trouern-Trend A."/>
            <person name="McMahon S.M."/>
            <person name="Schaberg P.G."/>
            <person name="Yang J."/>
            <person name="Wegrzyn J.L."/>
            <person name="Swenson N.G."/>
        </authorList>
    </citation>
    <scope>NUCLEOTIDE SEQUENCE</scope>
    <source>
        <strain evidence="1">NS2018</strain>
    </source>
</reference>
<proteinExistence type="predicted"/>
<dbReference type="Proteomes" id="UP001168877">
    <property type="component" value="Unassembled WGS sequence"/>
</dbReference>
<protein>
    <submittedName>
        <fullName evidence="1">Uncharacterized protein</fullName>
    </submittedName>
</protein>
<accession>A0AA39W661</accession>